<protein>
    <recommendedName>
        <fullName evidence="4">DUF1573 domain-containing protein</fullName>
    </recommendedName>
</protein>
<evidence type="ECO:0008006" key="4">
    <source>
        <dbReference type="Google" id="ProtNLM"/>
    </source>
</evidence>
<accession>B8JFN2</accession>
<proteinExistence type="predicted"/>
<feature type="signal peptide" evidence="1">
    <location>
        <begin position="1"/>
        <end position="25"/>
    </location>
</feature>
<sequence>MARVWTLVQCTVALAMLGGAPRALAKGAAQEAGVKGVRQIVLDEKTVGKAIAIRTARNLLTTVEFPEDMLGAPSCGDCTDGKNPDSDALFRVEPVAQGRYLAITPNGDAGRRTKPGEEPVTTVLVRLEHTTLMLYLERVERKSAADTRVVLVYPNRSGESEYVRAEKAKLEAESATRIESEVSGRFLRAFSEPHHCSKKGARARNDDVVLEVTELCYFGREVILSFTVENRGRIPVEIGSVIVNKGASKREYLSERTIEFQKVSSGVVSLRLPEGDTTGGPFELTVSEGSGKRRAVTVGGLDF</sequence>
<keyword evidence="3" id="KW-1185">Reference proteome</keyword>
<reference evidence="2" key="1">
    <citation type="submission" date="2009-01" db="EMBL/GenBank/DDBJ databases">
        <title>Complete sequence of Anaeromyxobacter dehalogenans 2CP-1.</title>
        <authorList>
            <consortium name="US DOE Joint Genome Institute"/>
            <person name="Lucas S."/>
            <person name="Copeland A."/>
            <person name="Lapidus A."/>
            <person name="Glavina del Rio T."/>
            <person name="Dalin E."/>
            <person name="Tice H."/>
            <person name="Bruce D."/>
            <person name="Goodwin L."/>
            <person name="Pitluck S."/>
            <person name="Saunders E."/>
            <person name="Brettin T."/>
            <person name="Detter J.C."/>
            <person name="Han C."/>
            <person name="Larimer F."/>
            <person name="Land M."/>
            <person name="Hauser L."/>
            <person name="Kyrpides N."/>
            <person name="Ovchinnikova G."/>
            <person name="Beliaev A.S."/>
            <person name="Richardson P."/>
        </authorList>
    </citation>
    <scope>NUCLEOTIDE SEQUENCE</scope>
    <source>
        <strain evidence="2">2CP-1</strain>
    </source>
</reference>
<name>B8JFN2_ANAD2</name>
<dbReference type="HOGENOM" id="CLU_917143_0_0_7"/>
<dbReference type="KEGG" id="acp:A2cp1_1125"/>
<dbReference type="Proteomes" id="UP000007089">
    <property type="component" value="Chromosome"/>
</dbReference>
<feature type="chain" id="PRO_5002872655" description="DUF1573 domain-containing protein" evidence="1">
    <location>
        <begin position="26"/>
        <end position="303"/>
    </location>
</feature>
<evidence type="ECO:0000313" key="2">
    <source>
        <dbReference type="EMBL" id="ACL64470.1"/>
    </source>
</evidence>
<dbReference type="RefSeq" id="WP_012632462.1">
    <property type="nucleotide sequence ID" value="NC_011891.1"/>
</dbReference>
<evidence type="ECO:0000313" key="3">
    <source>
        <dbReference type="Proteomes" id="UP000007089"/>
    </source>
</evidence>
<keyword evidence="1" id="KW-0732">Signal</keyword>
<dbReference type="AlphaFoldDB" id="B8JFN2"/>
<organism evidence="2 3">
    <name type="scientific">Anaeromyxobacter dehalogenans (strain ATCC BAA-258 / DSM 21875 / 2CP-1)</name>
    <dbReference type="NCBI Taxonomy" id="455488"/>
    <lineage>
        <taxon>Bacteria</taxon>
        <taxon>Pseudomonadati</taxon>
        <taxon>Myxococcota</taxon>
        <taxon>Myxococcia</taxon>
        <taxon>Myxococcales</taxon>
        <taxon>Cystobacterineae</taxon>
        <taxon>Anaeromyxobacteraceae</taxon>
        <taxon>Anaeromyxobacter</taxon>
    </lineage>
</organism>
<evidence type="ECO:0000256" key="1">
    <source>
        <dbReference type="SAM" id="SignalP"/>
    </source>
</evidence>
<dbReference type="EMBL" id="CP001359">
    <property type="protein sequence ID" value="ACL64470.1"/>
    <property type="molecule type" value="Genomic_DNA"/>
</dbReference>
<gene>
    <name evidence="2" type="ordered locus">A2cp1_1125</name>
</gene>